<dbReference type="EnsemblMetazoa" id="GAUT033278-RA">
    <property type="protein sequence ID" value="GAUT033278-PA"/>
    <property type="gene ID" value="GAUT033278"/>
</dbReference>
<sequence>MFPKFSNHFCFRLFALHSSKGAIRHSSRKDCGKVVEPKCDPKDPDVCKGREVKSTGGAYVIRREENSMWEYPDCCANACLDLPVRMDELHYKMSDKLVREYSQTWAACPPLRIQETVICPEPCEAIPLPSRPRRKKGKGNANADNRKLACPQPKLHGLMGCKDASKRLCPRFELKGCAAARFPPRCSPRHHIQSKCKKEPTPYPCFSECQRPKPDPLDPTELMQSIGKVVRVNANDLSRKKRYVAFPEGSSVTAAICLTVGMIGNPSRDFLSYAVNFGVAYNLPTVEWARRHRDGFFNSTKALRQRRSRHDFYEKLIVILDSVGFNGMSCVARALCESAKIFGSSQSKRGNMIEEIMKTIFSFPSTHLAENEPDTHHYFENVHRRATLDDISCSSLYKECQISLLDLALGKYLTSIDQGSSDYKYV</sequence>
<dbReference type="SMART" id="SM00718">
    <property type="entry name" value="DM4_12"/>
    <property type="match status" value="1"/>
</dbReference>
<dbReference type="VEuPathDB" id="VectorBase:GAUT033278"/>
<dbReference type="PANTHER" id="PTHR21398:SF7">
    <property type="entry name" value="LP19941P"/>
    <property type="match status" value="1"/>
</dbReference>
<dbReference type="Proteomes" id="UP000078200">
    <property type="component" value="Unassembled WGS sequence"/>
</dbReference>
<dbReference type="SMART" id="SM00689">
    <property type="entry name" value="DM6"/>
    <property type="match status" value="1"/>
</dbReference>
<reference evidence="1" key="1">
    <citation type="submission" date="2020-05" db="UniProtKB">
        <authorList>
            <consortium name="EnsemblMetazoa"/>
        </authorList>
    </citation>
    <scope>IDENTIFICATION</scope>
    <source>
        <strain evidence="1">TTRI</strain>
    </source>
</reference>
<evidence type="ECO:0000313" key="2">
    <source>
        <dbReference type="Proteomes" id="UP000078200"/>
    </source>
</evidence>
<proteinExistence type="predicted"/>
<dbReference type="InterPro" id="IPR006611">
    <property type="entry name" value="DUF1431_DROsp"/>
</dbReference>
<keyword evidence="2" id="KW-1185">Reference proteome</keyword>
<dbReference type="Pfam" id="PF07248">
    <property type="entry name" value="DUF1431"/>
    <property type="match status" value="1"/>
</dbReference>
<evidence type="ECO:0000313" key="1">
    <source>
        <dbReference type="EnsemblMetazoa" id="GAUT033278-PA"/>
    </source>
</evidence>
<dbReference type="AlphaFoldDB" id="A0A1A9VCY0"/>
<dbReference type="PANTHER" id="PTHR21398">
    <property type="entry name" value="AGAP007094-PA"/>
    <property type="match status" value="1"/>
</dbReference>
<name>A0A1A9VCY0_GLOAU</name>
<dbReference type="Pfam" id="PF07841">
    <property type="entry name" value="DM4_12"/>
    <property type="match status" value="1"/>
</dbReference>
<accession>A0A1A9VCY0</accession>
<dbReference type="InterPro" id="IPR006631">
    <property type="entry name" value="DM4_12"/>
</dbReference>
<organism evidence="1 2">
    <name type="scientific">Glossina austeni</name>
    <name type="common">Savannah tsetse fly</name>
    <dbReference type="NCBI Taxonomy" id="7395"/>
    <lineage>
        <taxon>Eukaryota</taxon>
        <taxon>Metazoa</taxon>
        <taxon>Ecdysozoa</taxon>
        <taxon>Arthropoda</taxon>
        <taxon>Hexapoda</taxon>
        <taxon>Insecta</taxon>
        <taxon>Pterygota</taxon>
        <taxon>Neoptera</taxon>
        <taxon>Endopterygota</taxon>
        <taxon>Diptera</taxon>
        <taxon>Brachycera</taxon>
        <taxon>Muscomorpha</taxon>
        <taxon>Hippoboscoidea</taxon>
        <taxon>Glossinidae</taxon>
        <taxon>Glossina</taxon>
    </lineage>
</organism>
<protein>
    <submittedName>
        <fullName evidence="1">Uncharacterized protein</fullName>
    </submittedName>
</protein>